<protein>
    <submittedName>
        <fullName evidence="2">Uncharacterized protein</fullName>
    </submittedName>
</protein>
<name>A0ABP8DWL7_9ACTN</name>
<comment type="caution">
    <text evidence="2">The sequence shown here is derived from an EMBL/GenBank/DDBJ whole genome shotgun (WGS) entry which is preliminary data.</text>
</comment>
<evidence type="ECO:0000313" key="3">
    <source>
        <dbReference type="Proteomes" id="UP001500620"/>
    </source>
</evidence>
<dbReference type="EMBL" id="BAABAT010000118">
    <property type="protein sequence ID" value="GAA4264238.1"/>
    <property type="molecule type" value="Genomic_DNA"/>
</dbReference>
<feature type="compositionally biased region" description="Acidic residues" evidence="1">
    <location>
        <begin position="1"/>
        <end position="11"/>
    </location>
</feature>
<proteinExistence type="predicted"/>
<organism evidence="2 3">
    <name type="scientific">Dactylosporangium darangshiense</name>
    <dbReference type="NCBI Taxonomy" id="579108"/>
    <lineage>
        <taxon>Bacteria</taxon>
        <taxon>Bacillati</taxon>
        <taxon>Actinomycetota</taxon>
        <taxon>Actinomycetes</taxon>
        <taxon>Micromonosporales</taxon>
        <taxon>Micromonosporaceae</taxon>
        <taxon>Dactylosporangium</taxon>
    </lineage>
</organism>
<feature type="compositionally biased region" description="Basic residues" evidence="1">
    <location>
        <begin position="53"/>
        <end position="72"/>
    </location>
</feature>
<accession>A0ABP8DWL7</accession>
<feature type="region of interest" description="Disordered" evidence="1">
    <location>
        <begin position="1"/>
        <end position="72"/>
    </location>
</feature>
<dbReference type="Proteomes" id="UP001500620">
    <property type="component" value="Unassembled WGS sequence"/>
</dbReference>
<sequence>MHEPEDELEHEPEDHQRPHRPPAGGNRASYTAPRFNDGRRLGTGGLDGESVRSRRRKRQGGKGWTRHRRRTCGRGDIDGGNRVVRDWRRRHECWRLLCH</sequence>
<reference evidence="3" key="1">
    <citation type="journal article" date="2019" name="Int. J. Syst. Evol. Microbiol.">
        <title>The Global Catalogue of Microorganisms (GCM) 10K type strain sequencing project: providing services to taxonomists for standard genome sequencing and annotation.</title>
        <authorList>
            <consortium name="The Broad Institute Genomics Platform"/>
            <consortium name="The Broad Institute Genome Sequencing Center for Infectious Disease"/>
            <person name="Wu L."/>
            <person name="Ma J."/>
        </authorList>
    </citation>
    <scope>NUCLEOTIDE SEQUENCE [LARGE SCALE GENOMIC DNA]</scope>
    <source>
        <strain evidence="3">JCM 17441</strain>
    </source>
</reference>
<evidence type="ECO:0000313" key="2">
    <source>
        <dbReference type="EMBL" id="GAA4264238.1"/>
    </source>
</evidence>
<keyword evidence="3" id="KW-1185">Reference proteome</keyword>
<gene>
    <name evidence="2" type="ORF">GCM10022255_116020</name>
</gene>
<evidence type="ECO:0000256" key="1">
    <source>
        <dbReference type="SAM" id="MobiDB-lite"/>
    </source>
</evidence>